<feature type="compositionally biased region" description="Basic residues" evidence="1">
    <location>
        <begin position="251"/>
        <end position="264"/>
    </location>
</feature>
<feature type="compositionally biased region" description="Polar residues" evidence="1">
    <location>
        <begin position="265"/>
        <end position="279"/>
    </location>
</feature>
<comment type="caution">
    <text evidence="2">The sequence shown here is derived from an EMBL/GenBank/DDBJ whole genome shotgun (WGS) entry which is preliminary data.</text>
</comment>
<evidence type="ECO:0000256" key="1">
    <source>
        <dbReference type="SAM" id="MobiDB-lite"/>
    </source>
</evidence>
<proteinExistence type="predicted"/>
<evidence type="ECO:0000313" key="3">
    <source>
        <dbReference type="Proteomes" id="UP000747542"/>
    </source>
</evidence>
<dbReference type="Proteomes" id="UP000747542">
    <property type="component" value="Unassembled WGS sequence"/>
</dbReference>
<dbReference type="EMBL" id="JAHLQT010003055">
    <property type="protein sequence ID" value="KAG7176552.1"/>
    <property type="molecule type" value="Genomic_DNA"/>
</dbReference>
<organism evidence="2 3">
    <name type="scientific">Homarus americanus</name>
    <name type="common">American lobster</name>
    <dbReference type="NCBI Taxonomy" id="6706"/>
    <lineage>
        <taxon>Eukaryota</taxon>
        <taxon>Metazoa</taxon>
        <taxon>Ecdysozoa</taxon>
        <taxon>Arthropoda</taxon>
        <taxon>Crustacea</taxon>
        <taxon>Multicrustacea</taxon>
        <taxon>Malacostraca</taxon>
        <taxon>Eumalacostraca</taxon>
        <taxon>Eucarida</taxon>
        <taxon>Decapoda</taxon>
        <taxon>Pleocyemata</taxon>
        <taxon>Astacidea</taxon>
        <taxon>Nephropoidea</taxon>
        <taxon>Nephropidae</taxon>
        <taxon>Homarus</taxon>
    </lineage>
</organism>
<dbReference type="AlphaFoldDB" id="A0A8J5TQN5"/>
<reference evidence="2" key="1">
    <citation type="journal article" date="2021" name="Sci. Adv.">
        <title>The American lobster genome reveals insights on longevity, neural, and immune adaptations.</title>
        <authorList>
            <person name="Polinski J.M."/>
            <person name="Zimin A.V."/>
            <person name="Clark K.F."/>
            <person name="Kohn A.B."/>
            <person name="Sadowski N."/>
            <person name="Timp W."/>
            <person name="Ptitsyn A."/>
            <person name="Khanna P."/>
            <person name="Romanova D.Y."/>
            <person name="Williams P."/>
            <person name="Greenwood S.J."/>
            <person name="Moroz L.L."/>
            <person name="Walt D.R."/>
            <person name="Bodnar A.G."/>
        </authorList>
    </citation>
    <scope>NUCLEOTIDE SEQUENCE</scope>
    <source>
        <strain evidence="2">GMGI-L3</strain>
    </source>
</reference>
<evidence type="ECO:0000313" key="2">
    <source>
        <dbReference type="EMBL" id="KAG7176552.1"/>
    </source>
</evidence>
<feature type="compositionally biased region" description="Pro residues" evidence="1">
    <location>
        <begin position="239"/>
        <end position="250"/>
    </location>
</feature>
<protein>
    <submittedName>
        <fullName evidence="2">Putative Krueppel-like factor luna-like 2</fullName>
    </submittedName>
</protein>
<keyword evidence="3" id="KW-1185">Reference proteome</keyword>
<gene>
    <name evidence="2" type="primary">luna-L2</name>
    <name evidence="2" type="ORF">Hamer_G015350</name>
</gene>
<sequence length="279" mass="30232">MELATERPPSYSQVPSAASSLSEFNEMWLDLESVLLDETRSDMFPGGASPMSYPPTPPIPECEQDVCATQQKCGVAPLPPIASAFSSAKNDFEQVVPQLPHHRHQRQHHQYHHQQQEQYGCVAAGGVYSGYHYHYPHPAAMATPYTTTHTAHDPHTTSQIPHTSAHAAYTTAHAAYTTTQATPNTTPAINHPTHTTAHTAAHATFGTLYQYWGGSGVVLTPPSSPHAPGIVAAPVLCPPALPPSTTPTPPRPRRRRARRRRHTSVTKGLSCSLASPNMV</sequence>
<feature type="region of interest" description="Disordered" evidence="1">
    <location>
        <begin position="239"/>
        <end position="279"/>
    </location>
</feature>
<name>A0A8J5TQN5_HOMAM</name>
<accession>A0A8J5TQN5</accession>